<dbReference type="EMBL" id="JACDQQ010000722">
    <property type="protein sequence ID" value="MBA0084802.1"/>
    <property type="molecule type" value="Genomic_DNA"/>
</dbReference>
<feature type="non-terminal residue" evidence="1">
    <location>
        <position position="1"/>
    </location>
</feature>
<dbReference type="Proteomes" id="UP000567293">
    <property type="component" value="Unassembled WGS sequence"/>
</dbReference>
<proteinExistence type="predicted"/>
<evidence type="ECO:0000313" key="1">
    <source>
        <dbReference type="EMBL" id="MBA0084802.1"/>
    </source>
</evidence>
<evidence type="ECO:0000313" key="2">
    <source>
        <dbReference type="Proteomes" id="UP000567293"/>
    </source>
</evidence>
<reference evidence="1" key="1">
    <citation type="submission" date="2020-06" db="EMBL/GenBank/DDBJ databases">
        <title>Legume-microbial interactions unlock mineral nutrients during tropical forest succession.</title>
        <authorList>
            <person name="Epihov D.Z."/>
        </authorList>
    </citation>
    <scope>NUCLEOTIDE SEQUENCE [LARGE SCALE GENOMIC DNA]</scope>
    <source>
        <strain evidence="1">Pan2503</strain>
    </source>
</reference>
<sequence>ILKEKWHHRLPMQIFHYVSNKHKDPGECSTLEITHGVTEARMASFW</sequence>
<name>A0A7V8NNW4_9BACT</name>
<protein>
    <submittedName>
        <fullName evidence="1">Uncharacterized protein</fullName>
    </submittedName>
</protein>
<organism evidence="1 2">
    <name type="scientific">Candidatus Acidiferrum panamense</name>
    <dbReference type="NCBI Taxonomy" id="2741543"/>
    <lineage>
        <taxon>Bacteria</taxon>
        <taxon>Pseudomonadati</taxon>
        <taxon>Acidobacteriota</taxon>
        <taxon>Terriglobia</taxon>
        <taxon>Candidatus Acidiferrales</taxon>
        <taxon>Candidatus Acidiferrum</taxon>
    </lineage>
</organism>
<comment type="caution">
    <text evidence="1">The sequence shown here is derived from an EMBL/GenBank/DDBJ whole genome shotgun (WGS) entry which is preliminary data.</text>
</comment>
<accession>A0A7V8NNW4</accession>
<gene>
    <name evidence="1" type="ORF">HRJ53_07395</name>
</gene>
<dbReference type="AlphaFoldDB" id="A0A7V8NNW4"/>
<keyword evidence="2" id="KW-1185">Reference proteome</keyword>